<evidence type="ECO:0000313" key="1">
    <source>
        <dbReference type="EMBL" id="GAK97514.1"/>
    </source>
</evidence>
<keyword evidence="2" id="KW-1185">Reference proteome</keyword>
<dbReference type="STRING" id="319236.BST91_05800"/>
<name>A0A090Q382_9FLAO</name>
<evidence type="ECO:0000313" key="2">
    <source>
        <dbReference type="Proteomes" id="UP000029221"/>
    </source>
</evidence>
<dbReference type="Proteomes" id="UP000029221">
    <property type="component" value="Unassembled WGS sequence"/>
</dbReference>
<dbReference type="AlphaFoldDB" id="A0A090Q382"/>
<gene>
    <name evidence="1" type="ORF">JCM19294_50</name>
</gene>
<sequence length="202" mass="22669">MEPDGSRATDVEVVLSNYRIINRLFSRDNAKFSEPDRDFILGRAFTDDEGKIEMTALSATNSLFYLTIYRDDQPLQDYRINKKSFTNLELLIPEVPIKEELDVILVFQSSTGVNNDLDIQIVAESMDCPLLYENGTFQLPSSIESFECNPQFIGVPASENPQQAPVTTLAPSQMEVSIFNGTSTTTSTIQIDANTQTYVINY</sequence>
<protein>
    <submittedName>
        <fullName evidence="1">Uncharacterized protein</fullName>
    </submittedName>
</protein>
<proteinExistence type="predicted"/>
<dbReference type="eggNOG" id="ENOG5030ZH9">
    <property type="taxonomic scope" value="Bacteria"/>
</dbReference>
<reference evidence="1" key="1">
    <citation type="journal article" date="2014" name="Genome Announc.">
        <title>Draft Genome Sequences of Marine Flavobacterium Nonlabens Strains NR17, NR24, NR27, NR32, NR33, and Ara13.</title>
        <authorList>
            <person name="Nakanishi M."/>
            <person name="Meirelles P."/>
            <person name="Suzuki R."/>
            <person name="Takatani N."/>
            <person name="Mino S."/>
            <person name="Suda W."/>
            <person name="Oshima K."/>
            <person name="Hattori M."/>
            <person name="Ohkuma M."/>
            <person name="Hosokawa M."/>
            <person name="Miyashita K."/>
            <person name="Thompson F.L."/>
            <person name="Niwa A."/>
            <person name="Sawabe T."/>
            <person name="Sawabe T."/>
        </authorList>
    </citation>
    <scope>NUCLEOTIDE SEQUENCE [LARGE SCALE GENOMIC DNA]</scope>
    <source>
        <strain evidence="1">JCM 19294</strain>
    </source>
</reference>
<comment type="caution">
    <text evidence="1">The sequence shown here is derived from an EMBL/GenBank/DDBJ whole genome shotgun (WGS) entry which is preliminary data.</text>
</comment>
<organism evidence="1 2">
    <name type="scientific">Nonlabens tegetincola</name>
    <dbReference type="NCBI Taxonomy" id="323273"/>
    <lineage>
        <taxon>Bacteria</taxon>
        <taxon>Pseudomonadati</taxon>
        <taxon>Bacteroidota</taxon>
        <taxon>Flavobacteriia</taxon>
        <taxon>Flavobacteriales</taxon>
        <taxon>Flavobacteriaceae</taxon>
        <taxon>Nonlabens</taxon>
    </lineage>
</organism>
<dbReference type="EMBL" id="BBML01000006">
    <property type="protein sequence ID" value="GAK97514.1"/>
    <property type="molecule type" value="Genomic_DNA"/>
</dbReference>
<accession>A0A090Q382</accession>